<evidence type="ECO:0000313" key="10">
    <source>
        <dbReference type="EMBL" id="MFC3104317.1"/>
    </source>
</evidence>
<keyword evidence="3" id="KW-0175">Coiled coil</keyword>
<dbReference type="PANTHER" id="PTHR30097:SF4">
    <property type="entry name" value="SLR6042 PROTEIN"/>
    <property type="match status" value="1"/>
</dbReference>
<feature type="region of interest" description="Disordered" evidence="4">
    <location>
        <begin position="24"/>
        <end position="81"/>
    </location>
</feature>
<dbReference type="Proteomes" id="UP001595462">
    <property type="component" value="Unassembled WGS sequence"/>
</dbReference>
<feature type="domain" description="CzcB-like alpha-helical hairpin" evidence="6">
    <location>
        <begin position="152"/>
        <end position="209"/>
    </location>
</feature>
<comment type="caution">
    <text evidence="10">The sequence shown here is derived from an EMBL/GenBank/DDBJ whole genome shotgun (WGS) entry which is preliminary data.</text>
</comment>
<dbReference type="Pfam" id="PF25973">
    <property type="entry name" value="BSH_CzcB"/>
    <property type="match status" value="1"/>
</dbReference>
<feature type="coiled-coil region" evidence="3">
    <location>
        <begin position="160"/>
        <end position="207"/>
    </location>
</feature>
<keyword evidence="11" id="KW-1185">Reference proteome</keyword>
<feature type="domain" description="CzcB-like C-terminal circularly permuted SH3-like" evidence="9">
    <location>
        <begin position="352"/>
        <end position="409"/>
    </location>
</feature>
<evidence type="ECO:0000256" key="4">
    <source>
        <dbReference type="SAM" id="MobiDB-lite"/>
    </source>
</evidence>
<organism evidence="10 11">
    <name type="scientific">Salinisphaera aquimarina</name>
    <dbReference type="NCBI Taxonomy" id="2094031"/>
    <lineage>
        <taxon>Bacteria</taxon>
        <taxon>Pseudomonadati</taxon>
        <taxon>Pseudomonadota</taxon>
        <taxon>Gammaproteobacteria</taxon>
        <taxon>Salinisphaerales</taxon>
        <taxon>Salinisphaeraceae</taxon>
        <taxon>Salinisphaera</taxon>
    </lineage>
</organism>
<gene>
    <name evidence="10" type="ORF">ACFOSU_10500</name>
</gene>
<dbReference type="Gene3D" id="2.40.30.170">
    <property type="match status" value="1"/>
</dbReference>
<dbReference type="InterPro" id="IPR058792">
    <property type="entry name" value="Beta-barrel_RND_2"/>
</dbReference>
<dbReference type="InterPro" id="IPR058649">
    <property type="entry name" value="CzcB_C"/>
</dbReference>
<dbReference type="PANTHER" id="PTHR30097">
    <property type="entry name" value="CATION EFFLUX SYSTEM PROTEIN CUSB"/>
    <property type="match status" value="1"/>
</dbReference>
<keyword evidence="2" id="KW-0813">Transport</keyword>
<feature type="compositionally biased region" description="Basic and acidic residues" evidence="4">
    <location>
        <begin position="35"/>
        <end position="75"/>
    </location>
</feature>
<dbReference type="Gene3D" id="2.40.420.20">
    <property type="match status" value="1"/>
</dbReference>
<dbReference type="InterPro" id="IPR051909">
    <property type="entry name" value="MFP_Cation_Efflux"/>
</dbReference>
<evidence type="ECO:0000259" key="9">
    <source>
        <dbReference type="Pfam" id="PF25975"/>
    </source>
</evidence>
<proteinExistence type="inferred from homology"/>
<protein>
    <submittedName>
        <fullName evidence="10">Efflux RND transporter periplasmic adaptor subunit</fullName>
    </submittedName>
</protein>
<feature type="chain" id="PRO_5045258541" evidence="5">
    <location>
        <begin position="20"/>
        <end position="426"/>
    </location>
</feature>
<evidence type="ECO:0000259" key="7">
    <source>
        <dbReference type="Pfam" id="PF25954"/>
    </source>
</evidence>
<evidence type="ECO:0000313" key="11">
    <source>
        <dbReference type="Proteomes" id="UP001595462"/>
    </source>
</evidence>
<reference evidence="11" key="1">
    <citation type="journal article" date="2019" name="Int. J. Syst. Evol. Microbiol.">
        <title>The Global Catalogue of Microorganisms (GCM) 10K type strain sequencing project: providing services to taxonomists for standard genome sequencing and annotation.</title>
        <authorList>
            <consortium name="The Broad Institute Genomics Platform"/>
            <consortium name="The Broad Institute Genome Sequencing Center for Infectious Disease"/>
            <person name="Wu L."/>
            <person name="Ma J."/>
        </authorList>
    </citation>
    <scope>NUCLEOTIDE SEQUENCE [LARGE SCALE GENOMIC DNA]</scope>
    <source>
        <strain evidence="11">KCTC 52640</strain>
    </source>
</reference>
<name>A0ABV7ENL5_9GAMM</name>
<dbReference type="SUPFAM" id="SSF111369">
    <property type="entry name" value="HlyD-like secretion proteins"/>
    <property type="match status" value="1"/>
</dbReference>
<dbReference type="InterPro" id="IPR058647">
    <property type="entry name" value="BSH_CzcB-like"/>
</dbReference>
<evidence type="ECO:0000256" key="3">
    <source>
        <dbReference type="SAM" id="Coils"/>
    </source>
</evidence>
<dbReference type="Gene3D" id="1.10.287.470">
    <property type="entry name" value="Helix hairpin bin"/>
    <property type="match status" value="1"/>
</dbReference>
<feature type="domain" description="CusB-like beta-barrel" evidence="7">
    <location>
        <begin position="268"/>
        <end position="344"/>
    </location>
</feature>
<accession>A0ABV7ENL5</accession>
<dbReference type="Pfam" id="PF25893">
    <property type="entry name" value="HH_CzcB"/>
    <property type="match status" value="1"/>
</dbReference>
<dbReference type="InterPro" id="IPR058648">
    <property type="entry name" value="HH_CzcB-like"/>
</dbReference>
<keyword evidence="5" id="KW-0732">Signal</keyword>
<evidence type="ECO:0000259" key="6">
    <source>
        <dbReference type="Pfam" id="PF25893"/>
    </source>
</evidence>
<feature type="domain" description="CzcB-like barrel-sandwich hybrid" evidence="8">
    <location>
        <begin position="112"/>
        <end position="263"/>
    </location>
</feature>
<dbReference type="InterPro" id="IPR006143">
    <property type="entry name" value="RND_pump_MFP"/>
</dbReference>
<feature type="signal peptide" evidence="5">
    <location>
        <begin position="1"/>
        <end position="19"/>
    </location>
</feature>
<evidence type="ECO:0000256" key="1">
    <source>
        <dbReference type="ARBA" id="ARBA00009477"/>
    </source>
</evidence>
<dbReference type="NCBIfam" id="TIGR01730">
    <property type="entry name" value="RND_mfp"/>
    <property type="match status" value="1"/>
</dbReference>
<evidence type="ECO:0000256" key="5">
    <source>
        <dbReference type="SAM" id="SignalP"/>
    </source>
</evidence>
<evidence type="ECO:0000256" key="2">
    <source>
        <dbReference type="ARBA" id="ARBA00022448"/>
    </source>
</evidence>
<dbReference type="RefSeq" id="WP_380689310.1">
    <property type="nucleotide sequence ID" value="NZ_JBHRSS010000004.1"/>
</dbReference>
<evidence type="ECO:0000259" key="8">
    <source>
        <dbReference type="Pfam" id="PF25973"/>
    </source>
</evidence>
<comment type="similarity">
    <text evidence="1">Belongs to the membrane fusion protein (MFP) (TC 8.A.1) family.</text>
</comment>
<dbReference type="Pfam" id="PF25975">
    <property type="entry name" value="CzcB_C"/>
    <property type="match status" value="1"/>
</dbReference>
<sequence length="426" mass="45162">MISRSIITLFIFAALLGVAGCNDTSAQPPVASDQASEKSSDHAADESGAEHQGEREADSSDHDDHDAEQAPDRVHLTSAQRNRLDIKVGKAKSGSATAVITAPATVRFDSDRVARIGPRLNAKVLEVTSDVGTRVEAGDTVAILDSVALGKAKASYLTAAARYGTQLAAYQRNKKLAEDKIISEATLLESRANYSQARAEREAARAELKLYGMSPSAIQDISTSNGTPLSRYPLTTPMTGVVQQRDLVPGQSVGANDTPVHVVDTSRMWVMIEADEQSLPRLRTGLSVELHVRPLPDQTFTGTVDWISSELDPQSRTVRVRATVDNPDGLLKSGMFGTAQIRTQSERQFALVPIDAVQSIGERDIVFVPGDEAGAFRAIPVVLGDEGGGQVEVRQGLSSGDAVVTSGSFDLASVLTAGGRSAAHGH</sequence>
<dbReference type="PROSITE" id="PS51257">
    <property type="entry name" value="PROKAR_LIPOPROTEIN"/>
    <property type="match status" value="1"/>
</dbReference>
<dbReference type="Pfam" id="PF25954">
    <property type="entry name" value="Beta-barrel_RND_2"/>
    <property type="match status" value="1"/>
</dbReference>
<dbReference type="EMBL" id="JBHRSS010000004">
    <property type="protein sequence ID" value="MFC3104317.1"/>
    <property type="molecule type" value="Genomic_DNA"/>
</dbReference>